<dbReference type="AlphaFoldDB" id="A0A672RJ64"/>
<evidence type="ECO:0000259" key="1">
    <source>
        <dbReference type="Pfam" id="PF16297"/>
    </source>
</evidence>
<keyword evidence="3" id="KW-1185">Reference proteome</keyword>
<dbReference type="InParanoid" id="A0A672RJ64"/>
<feature type="domain" description="DUF4939" evidence="1">
    <location>
        <begin position="45"/>
        <end position="123"/>
    </location>
</feature>
<organism evidence="2 3">
    <name type="scientific">Sinocyclocheilus grahami</name>
    <name type="common">Dianchi golden-line fish</name>
    <name type="synonym">Barbus grahami</name>
    <dbReference type="NCBI Taxonomy" id="75366"/>
    <lineage>
        <taxon>Eukaryota</taxon>
        <taxon>Metazoa</taxon>
        <taxon>Chordata</taxon>
        <taxon>Craniata</taxon>
        <taxon>Vertebrata</taxon>
        <taxon>Euteleostomi</taxon>
        <taxon>Actinopterygii</taxon>
        <taxon>Neopterygii</taxon>
        <taxon>Teleostei</taxon>
        <taxon>Ostariophysi</taxon>
        <taxon>Cypriniformes</taxon>
        <taxon>Cyprinidae</taxon>
        <taxon>Cyprininae</taxon>
        <taxon>Sinocyclocheilus</taxon>
    </lineage>
</organism>
<dbReference type="Pfam" id="PF16297">
    <property type="entry name" value="DUF4939"/>
    <property type="match status" value="1"/>
</dbReference>
<sequence>DYIATCWLGMLLTVHHSMRLRFNELVNTLRTSLAPISTLPIASVSPMALPASFAGDAAECGGFLLQVALFIEMQLLKFPTECSKVAFLISILTGKALLWVHAIWNANSIIIDSYDAFTNHFKDV</sequence>
<reference evidence="2" key="2">
    <citation type="submission" date="2025-09" db="UniProtKB">
        <authorList>
            <consortium name="Ensembl"/>
        </authorList>
    </citation>
    <scope>IDENTIFICATION</scope>
</reference>
<proteinExistence type="predicted"/>
<dbReference type="Ensembl" id="ENSSGRT00000095031.1">
    <property type="protein sequence ID" value="ENSSGRP00000089285.1"/>
    <property type="gene ID" value="ENSSGRG00000044797.1"/>
</dbReference>
<evidence type="ECO:0000313" key="2">
    <source>
        <dbReference type="Ensembl" id="ENSSGRP00000089285.1"/>
    </source>
</evidence>
<protein>
    <recommendedName>
        <fullName evidence="1">DUF4939 domain-containing protein</fullName>
    </recommendedName>
</protein>
<evidence type="ECO:0000313" key="3">
    <source>
        <dbReference type="Proteomes" id="UP000472262"/>
    </source>
</evidence>
<dbReference type="InterPro" id="IPR032549">
    <property type="entry name" value="DUF4939"/>
</dbReference>
<dbReference type="OMA" id="IWNANSI"/>
<dbReference type="Proteomes" id="UP000472262">
    <property type="component" value="Unassembled WGS sequence"/>
</dbReference>
<accession>A0A672RJ64</accession>
<name>A0A672RJ64_SINGR</name>
<reference evidence="2" key="1">
    <citation type="submission" date="2025-08" db="UniProtKB">
        <authorList>
            <consortium name="Ensembl"/>
        </authorList>
    </citation>
    <scope>IDENTIFICATION</scope>
</reference>